<protein>
    <recommendedName>
        <fullName evidence="8">Sodium-dependent transporter</fullName>
    </recommendedName>
</protein>
<dbReference type="PANTHER" id="PTHR42948">
    <property type="entry name" value="TRANSPORTER"/>
    <property type="match status" value="1"/>
</dbReference>
<dbReference type="NCBIfam" id="NF037979">
    <property type="entry name" value="Na_transp"/>
    <property type="match status" value="1"/>
</dbReference>
<reference evidence="7" key="1">
    <citation type="submission" date="2018-05" db="EMBL/GenBank/DDBJ databases">
        <authorList>
            <person name="Lanie J.A."/>
            <person name="Ng W.-L."/>
            <person name="Kazmierczak K.M."/>
            <person name="Andrzejewski T.M."/>
            <person name="Davidsen T.M."/>
            <person name="Wayne K.J."/>
            <person name="Tettelin H."/>
            <person name="Glass J.I."/>
            <person name="Rusch D."/>
            <person name="Podicherti R."/>
            <person name="Tsui H.-C.T."/>
            <person name="Winkler M.E."/>
        </authorList>
    </citation>
    <scope>NUCLEOTIDE SEQUENCE</scope>
</reference>
<comment type="subcellular location">
    <subcellularLocation>
        <location evidence="1">Membrane</location>
        <topology evidence="1">Multi-pass membrane protein</topology>
    </subcellularLocation>
</comment>
<dbReference type="InterPro" id="IPR000175">
    <property type="entry name" value="Na/ntran_symport"/>
</dbReference>
<feature type="transmembrane region" description="Helical" evidence="6">
    <location>
        <begin position="174"/>
        <end position="194"/>
    </location>
</feature>
<feature type="transmembrane region" description="Helical" evidence="6">
    <location>
        <begin position="143"/>
        <end position="162"/>
    </location>
</feature>
<feature type="transmembrane region" description="Helical" evidence="6">
    <location>
        <begin position="313"/>
        <end position="338"/>
    </location>
</feature>
<dbReference type="SUPFAM" id="SSF161070">
    <property type="entry name" value="SNF-like"/>
    <property type="match status" value="1"/>
</dbReference>
<feature type="transmembrane region" description="Helical" evidence="6">
    <location>
        <begin position="85"/>
        <end position="115"/>
    </location>
</feature>
<dbReference type="InterPro" id="IPR047218">
    <property type="entry name" value="YocR/YhdH-like"/>
</dbReference>
<dbReference type="PRINTS" id="PR00176">
    <property type="entry name" value="NANEUSMPORT"/>
</dbReference>
<dbReference type="PANTHER" id="PTHR42948:SF1">
    <property type="entry name" value="TRANSPORTER"/>
    <property type="match status" value="1"/>
</dbReference>
<feature type="transmembrane region" description="Helical" evidence="6">
    <location>
        <begin position="350"/>
        <end position="373"/>
    </location>
</feature>
<keyword evidence="2" id="KW-0813">Transport</keyword>
<evidence type="ECO:0000256" key="4">
    <source>
        <dbReference type="ARBA" id="ARBA00022989"/>
    </source>
</evidence>
<dbReference type="GO" id="GO:0016020">
    <property type="term" value="C:membrane"/>
    <property type="evidence" value="ECO:0007669"/>
    <property type="project" value="UniProtKB-SubCell"/>
</dbReference>
<evidence type="ECO:0000256" key="6">
    <source>
        <dbReference type="SAM" id="Phobius"/>
    </source>
</evidence>
<feature type="transmembrane region" description="Helical" evidence="6">
    <location>
        <begin position="446"/>
        <end position="468"/>
    </location>
</feature>
<feature type="transmembrane region" description="Helical" evidence="6">
    <location>
        <begin position="404"/>
        <end position="425"/>
    </location>
</feature>
<evidence type="ECO:0000256" key="3">
    <source>
        <dbReference type="ARBA" id="ARBA00022692"/>
    </source>
</evidence>
<evidence type="ECO:0000256" key="2">
    <source>
        <dbReference type="ARBA" id="ARBA00022448"/>
    </source>
</evidence>
<sequence length="471" mass="50326">MSQPREHWSSNMGFILAATGSAIGLGNLWKFPFITWENNGGAFVLVYLVCIAAVGLPIMMAELLIGRRGKKGVVGALKDVVGPAWGWLGLWGVLCGFVLLSYYTVIAGWSLYYFAKSSSWMISGFPTDANMGDLFGAQSGNGALQLGISLAFSIATVSTVYFGVQKGIERIAKLFLPILFGILVLLFVSALGMSGSGDALRFIFRPNFSELDRASVLEALGHSFFTLSLGMGAMVTYGSYISKSQSIVKASAIIVALDTLIALIATVVMFSVIFSVPGMDQQVSGTGTVGMLFISLPELFFTEVPFGRVLGPLFYVLVALAALTSTMSLLEVVASYVIDNHGIARQKATLMCGGTIFFFTILAAVSFGAVPAITNLQLGGALGDMFFGGKAGWFGMADHFVSNWMLPTGGLGITLAAGWVVSREITQSELVDGTQPRWFSYGAWRFFMRFVAPIAVAAILIAVMFFGVDFS</sequence>
<keyword evidence="5 6" id="KW-0472">Membrane</keyword>
<feature type="transmembrane region" description="Helical" evidence="6">
    <location>
        <begin position="41"/>
        <end position="65"/>
    </location>
</feature>
<keyword evidence="3 6" id="KW-0812">Transmembrane</keyword>
<evidence type="ECO:0000256" key="1">
    <source>
        <dbReference type="ARBA" id="ARBA00004141"/>
    </source>
</evidence>
<feature type="transmembrane region" description="Helical" evidence="6">
    <location>
        <begin position="214"/>
        <end position="240"/>
    </location>
</feature>
<feature type="transmembrane region" description="Helical" evidence="6">
    <location>
        <begin position="12"/>
        <end position="29"/>
    </location>
</feature>
<evidence type="ECO:0000313" key="7">
    <source>
        <dbReference type="EMBL" id="SUZ58965.1"/>
    </source>
</evidence>
<accession>A0A381NWH0</accession>
<evidence type="ECO:0008006" key="8">
    <source>
        <dbReference type="Google" id="ProtNLM"/>
    </source>
</evidence>
<name>A0A381NWH0_9ZZZZ</name>
<dbReference type="PROSITE" id="PS50267">
    <property type="entry name" value="NA_NEUROTRAN_SYMP_3"/>
    <property type="match status" value="1"/>
</dbReference>
<proteinExistence type="predicted"/>
<feature type="transmembrane region" description="Helical" evidence="6">
    <location>
        <begin position="252"/>
        <end position="274"/>
    </location>
</feature>
<keyword evidence="4 6" id="KW-1133">Transmembrane helix</keyword>
<dbReference type="InterPro" id="IPR037272">
    <property type="entry name" value="SNS_sf"/>
</dbReference>
<organism evidence="7">
    <name type="scientific">marine metagenome</name>
    <dbReference type="NCBI Taxonomy" id="408172"/>
    <lineage>
        <taxon>unclassified sequences</taxon>
        <taxon>metagenomes</taxon>
        <taxon>ecological metagenomes</taxon>
    </lineage>
</organism>
<dbReference type="AlphaFoldDB" id="A0A381NWH0"/>
<dbReference type="EMBL" id="UINC01000654">
    <property type="protein sequence ID" value="SUZ58965.1"/>
    <property type="molecule type" value="Genomic_DNA"/>
</dbReference>
<dbReference type="CDD" id="cd10336">
    <property type="entry name" value="SLC6sbd_Tyt1-Like"/>
    <property type="match status" value="1"/>
</dbReference>
<gene>
    <name evidence="7" type="ORF">METZ01_LOCUS11819</name>
</gene>
<dbReference type="Pfam" id="PF00209">
    <property type="entry name" value="SNF"/>
    <property type="match status" value="2"/>
</dbReference>
<evidence type="ECO:0000256" key="5">
    <source>
        <dbReference type="ARBA" id="ARBA00023136"/>
    </source>
</evidence>